<evidence type="ECO:0000256" key="1">
    <source>
        <dbReference type="ARBA" id="ARBA00022801"/>
    </source>
</evidence>
<evidence type="ECO:0000259" key="2">
    <source>
        <dbReference type="SMART" id="SM00849"/>
    </source>
</evidence>
<dbReference type="PANTHER" id="PTHR46018:SF2">
    <property type="entry name" value="ZINC PHOSPHODIESTERASE ELAC PROTEIN 1"/>
    <property type="match status" value="1"/>
</dbReference>
<reference evidence="3 4" key="1">
    <citation type="submission" date="2023-04" db="EMBL/GenBank/DDBJ databases">
        <title>Complete genome sequence of Alisedimentitalea scapharcae.</title>
        <authorList>
            <person name="Rong J.-C."/>
            <person name="Yi M.-L."/>
            <person name="Zhao Q."/>
        </authorList>
    </citation>
    <scope>NUCLEOTIDE SEQUENCE [LARGE SCALE GENOMIC DNA]</scope>
    <source>
        <strain evidence="3 4">KCTC 42119</strain>
    </source>
</reference>
<accession>A0ABZ2XQN8</accession>
<proteinExistence type="predicted"/>
<evidence type="ECO:0000313" key="4">
    <source>
        <dbReference type="Proteomes" id="UP001623232"/>
    </source>
</evidence>
<evidence type="ECO:0000313" key="3">
    <source>
        <dbReference type="EMBL" id="WZK87697.1"/>
    </source>
</evidence>
<keyword evidence="1" id="KW-0378">Hydrolase</keyword>
<sequence length="282" mass="30674">MKLTILGSGSPEAYARRASTGYLLEIGDDKILFDCGGGVFDNLVRSGRLPSDITHLFFTHLHTDHMMDYARLVHAAWDEGAPPLKVWGPAPIARQTELLFGRDGVLSPDLIARTELAPSQQVWVARGGSLPRAWPAPDVTEVKPGFTVEGDGWVLNSCEVPHAQPAFDCMAFSVVSRGKKFVYSGDAGICPKLSALQRDADLLIHWCYRLSIDSVHPAIAEFSPTPAEIAKAAQAARVKRLLITHFRIHMDSAEGHASANAELAEHFKGPAGIVEDLEVYAI</sequence>
<dbReference type="InterPro" id="IPR044094">
    <property type="entry name" value="AtsA-like_MBL-fold"/>
</dbReference>
<dbReference type="SMART" id="SM00849">
    <property type="entry name" value="Lactamase_B"/>
    <property type="match status" value="1"/>
</dbReference>
<protein>
    <submittedName>
        <fullName evidence="3">MBL fold metallo-hydrolase</fullName>
    </submittedName>
</protein>
<dbReference type="Pfam" id="PF12706">
    <property type="entry name" value="Lactamase_B_2"/>
    <property type="match status" value="1"/>
</dbReference>
<dbReference type="Gene3D" id="3.60.15.10">
    <property type="entry name" value="Ribonuclease Z/Hydroxyacylglutathione hydrolase-like"/>
    <property type="match status" value="1"/>
</dbReference>
<feature type="domain" description="Metallo-beta-lactamase" evidence="2">
    <location>
        <begin position="18"/>
        <end position="245"/>
    </location>
</feature>
<name>A0ABZ2XQN8_9RHOB</name>
<dbReference type="EMBL" id="CP123584">
    <property type="protein sequence ID" value="WZK87697.1"/>
    <property type="molecule type" value="Genomic_DNA"/>
</dbReference>
<dbReference type="InterPro" id="IPR001279">
    <property type="entry name" value="Metallo-B-lactamas"/>
</dbReference>
<dbReference type="InterPro" id="IPR036866">
    <property type="entry name" value="RibonucZ/Hydroxyglut_hydro"/>
</dbReference>
<dbReference type="CDD" id="cd07719">
    <property type="entry name" value="arylsulfatase_AtsA-like_MBL-fold"/>
    <property type="match status" value="1"/>
</dbReference>
<keyword evidence="4" id="KW-1185">Reference proteome</keyword>
<dbReference type="RefSeq" id="WP_406644984.1">
    <property type="nucleotide sequence ID" value="NZ_CP123584.1"/>
</dbReference>
<dbReference type="Proteomes" id="UP001623232">
    <property type="component" value="Chromosome"/>
</dbReference>
<gene>
    <name evidence="3" type="ORF">QEZ52_13915</name>
</gene>
<organism evidence="3 4">
    <name type="scientific">Aliisedimentitalea scapharcae</name>
    <dbReference type="NCBI Taxonomy" id="1524259"/>
    <lineage>
        <taxon>Bacteria</taxon>
        <taxon>Pseudomonadati</taxon>
        <taxon>Pseudomonadota</taxon>
        <taxon>Alphaproteobacteria</taxon>
        <taxon>Rhodobacterales</taxon>
        <taxon>Roseobacteraceae</taxon>
        <taxon>Aliisedimentitalea</taxon>
    </lineage>
</organism>
<dbReference type="SUPFAM" id="SSF56281">
    <property type="entry name" value="Metallo-hydrolase/oxidoreductase"/>
    <property type="match status" value="1"/>
</dbReference>
<dbReference type="PANTHER" id="PTHR46018">
    <property type="entry name" value="ZINC PHOSPHODIESTERASE ELAC PROTEIN 1"/>
    <property type="match status" value="1"/>
</dbReference>